<name>A0A7W7YDI8_9BACT</name>
<evidence type="ECO:0000313" key="2">
    <source>
        <dbReference type="EMBL" id="MBB5034180.1"/>
    </source>
</evidence>
<keyword evidence="3" id="KW-1185">Reference proteome</keyword>
<feature type="region of interest" description="Disordered" evidence="1">
    <location>
        <begin position="147"/>
        <end position="175"/>
    </location>
</feature>
<comment type="caution">
    <text evidence="2">The sequence shown here is derived from an EMBL/GenBank/DDBJ whole genome shotgun (WGS) entry which is preliminary data.</text>
</comment>
<evidence type="ECO:0008006" key="4">
    <source>
        <dbReference type="Google" id="ProtNLM"/>
    </source>
</evidence>
<evidence type="ECO:0000313" key="3">
    <source>
        <dbReference type="Proteomes" id="UP000590740"/>
    </source>
</evidence>
<organism evidence="2 3">
    <name type="scientific">Prosthecobacter vanneervenii</name>
    <dbReference type="NCBI Taxonomy" id="48466"/>
    <lineage>
        <taxon>Bacteria</taxon>
        <taxon>Pseudomonadati</taxon>
        <taxon>Verrucomicrobiota</taxon>
        <taxon>Verrucomicrobiia</taxon>
        <taxon>Verrucomicrobiales</taxon>
        <taxon>Verrucomicrobiaceae</taxon>
        <taxon>Prosthecobacter</taxon>
    </lineage>
</organism>
<reference evidence="2 3" key="1">
    <citation type="submission" date="2020-08" db="EMBL/GenBank/DDBJ databases">
        <title>Genomic Encyclopedia of Type Strains, Phase IV (KMG-IV): sequencing the most valuable type-strain genomes for metagenomic binning, comparative biology and taxonomic classification.</title>
        <authorList>
            <person name="Goeker M."/>
        </authorList>
    </citation>
    <scope>NUCLEOTIDE SEQUENCE [LARGE SCALE GENOMIC DNA]</scope>
    <source>
        <strain evidence="2 3">DSM 12252</strain>
    </source>
</reference>
<feature type="region of interest" description="Disordered" evidence="1">
    <location>
        <begin position="40"/>
        <end position="61"/>
    </location>
</feature>
<dbReference type="Proteomes" id="UP000590740">
    <property type="component" value="Unassembled WGS sequence"/>
</dbReference>
<dbReference type="EMBL" id="JACHIG010000008">
    <property type="protein sequence ID" value="MBB5034180.1"/>
    <property type="molecule type" value="Genomic_DNA"/>
</dbReference>
<accession>A0A7W7YDI8</accession>
<dbReference type="PROSITE" id="PS51257">
    <property type="entry name" value="PROKAR_LIPOPROTEIN"/>
    <property type="match status" value="1"/>
</dbReference>
<feature type="compositionally biased region" description="Basic and acidic residues" evidence="1">
    <location>
        <begin position="48"/>
        <end position="61"/>
    </location>
</feature>
<dbReference type="RefSeq" id="WP_184341721.1">
    <property type="nucleotide sequence ID" value="NZ_JACHIG010000008.1"/>
</dbReference>
<proteinExistence type="predicted"/>
<sequence>MSSIRQHLTLLMVGMLTAAVLSSCTGGSLSRLRNVRTGAIGIGPTGSHPEDRQLPHLKPESSEELRVHLAVQRGVERALDDSRAFSYIPFTQMQQVPRHLTPFNERSEVKKFATINHLTAVVRVWVTPDFTNQSVTVGILTHNRSGKPVATSLSEAPGPVPPLKNPTARSSLSTWEKTAREATQKALAKVRG</sequence>
<dbReference type="AlphaFoldDB" id="A0A7W7YDI8"/>
<evidence type="ECO:0000256" key="1">
    <source>
        <dbReference type="SAM" id="MobiDB-lite"/>
    </source>
</evidence>
<gene>
    <name evidence="2" type="ORF">HNQ65_003771</name>
</gene>
<protein>
    <recommendedName>
        <fullName evidence="4">Lipoprotein</fullName>
    </recommendedName>
</protein>